<dbReference type="Gene3D" id="3.30.300.90">
    <property type="entry name" value="BolA-like"/>
    <property type="match status" value="1"/>
</dbReference>
<sequence length="190" mass="20399">MTPPALRHCLRTSPSRILRCQATAQPKCLAASICPARRGLTSISPLPSSNRIHSSKGQQGIKATGIDRERGTIRDGAMGKERVFGRGYSTKEGTIGSGEEGVGGSKMEEAPGHLNAKEKEIWGLLMRELGASELKVADVSGGCGSMYSIDITSEKFRGLSMLKQQRLVNQVLGEEIKGWHGVQLRTKAPA</sequence>
<dbReference type="RefSeq" id="XP_008079611.1">
    <property type="nucleotide sequence ID" value="XM_008081420.1"/>
</dbReference>
<dbReference type="STRING" id="1116229.S3D769"/>
<evidence type="ECO:0000256" key="3">
    <source>
        <dbReference type="SAM" id="MobiDB-lite"/>
    </source>
</evidence>
<evidence type="ECO:0000313" key="4">
    <source>
        <dbReference type="EMBL" id="EPE32994.1"/>
    </source>
</evidence>
<dbReference type="InterPro" id="IPR002634">
    <property type="entry name" value="BolA"/>
</dbReference>
<evidence type="ECO:0000313" key="5">
    <source>
        <dbReference type="Proteomes" id="UP000016922"/>
    </source>
</evidence>
<dbReference type="AlphaFoldDB" id="S3D769"/>
<comment type="similarity">
    <text evidence="1 2">Belongs to the BolA/IbaG family.</text>
</comment>
<evidence type="ECO:0000256" key="2">
    <source>
        <dbReference type="RuleBase" id="RU003860"/>
    </source>
</evidence>
<protein>
    <submittedName>
        <fullName evidence="4">BolA-like protein</fullName>
    </submittedName>
</protein>
<reference evidence="4 5" key="1">
    <citation type="journal article" date="2013" name="BMC Genomics">
        <title>Genomics-driven discovery of the pneumocandin biosynthetic gene cluster in the fungus Glarea lozoyensis.</title>
        <authorList>
            <person name="Chen L."/>
            <person name="Yue Q."/>
            <person name="Zhang X."/>
            <person name="Xiang M."/>
            <person name="Wang C."/>
            <person name="Li S."/>
            <person name="Che Y."/>
            <person name="Ortiz-Lopez F.J."/>
            <person name="Bills G.F."/>
            <person name="Liu X."/>
            <person name="An Z."/>
        </authorList>
    </citation>
    <scope>NUCLEOTIDE SEQUENCE [LARGE SCALE GENOMIC DNA]</scope>
    <source>
        <strain evidence="5">ATCC 20868 / MF5171</strain>
    </source>
</reference>
<dbReference type="Proteomes" id="UP000016922">
    <property type="component" value="Unassembled WGS sequence"/>
</dbReference>
<feature type="region of interest" description="Disordered" evidence="3">
    <location>
        <begin position="45"/>
        <end position="111"/>
    </location>
</feature>
<dbReference type="GeneID" id="19465060"/>
<dbReference type="OrthoDB" id="203381at2759"/>
<dbReference type="GO" id="GO:0005759">
    <property type="term" value="C:mitochondrial matrix"/>
    <property type="evidence" value="ECO:0007669"/>
    <property type="project" value="TreeGrafter"/>
</dbReference>
<dbReference type="HOGENOM" id="CLU_109462_0_0_1"/>
<dbReference type="Pfam" id="PF01722">
    <property type="entry name" value="BolA"/>
    <property type="match status" value="1"/>
</dbReference>
<dbReference type="EMBL" id="KE145358">
    <property type="protein sequence ID" value="EPE32994.1"/>
    <property type="molecule type" value="Genomic_DNA"/>
</dbReference>
<feature type="compositionally biased region" description="Gly residues" evidence="3">
    <location>
        <begin position="95"/>
        <end position="104"/>
    </location>
</feature>
<dbReference type="InterPro" id="IPR036065">
    <property type="entry name" value="BolA-like_sf"/>
</dbReference>
<accession>S3D769</accession>
<feature type="compositionally biased region" description="Basic and acidic residues" evidence="3">
    <location>
        <begin position="65"/>
        <end position="84"/>
    </location>
</feature>
<dbReference type="PANTHER" id="PTHR46188">
    <property type="entry name" value="BOLA-LIKE PROTEIN 3"/>
    <property type="match status" value="1"/>
</dbReference>
<name>S3D769_GLAL2</name>
<feature type="compositionally biased region" description="Polar residues" evidence="3">
    <location>
        <begin position="45"/>
        <end position="58"/>
    </location>
</feature>
<dbReference type="PANTHER" id="PTHR46188:SF1">
    <property type="entry name" value="BOLA-LIKE PROTEIN 3"/>
    <property type="match status" value="1"/>
</dbReference>
<dbReference type="KEGG" id="glz:GLAREA_06006"/>
<organism evidence="4 5">
    <name type="scientific">Glarea lozoyensis (strain ATCC 20868 / MF5171)</name>
    <dbReference type="NCBI Taxonomy" id="1116229"/>
    <lineage>
        <taxon>Eukaryota</taxon>
        <taxon>Fungi</taxon>
        <taxon>Dikarya</taxon>
        <taxon>Ascomycota</taxon>
        <taxon>Pezizomycotina</taxon>
        <taxon>Leotiomycetes</taxon>
        <taxon>Helotiales</taxon>
        <taxon>Helotiaceae</taxon>
        <taxon>Glarea</taxon>
    </lineage>
</organism>
<dbReference type="eggNOG" id="KOG3348">
    <property type="taxonomic scope" value="Eukaryota"/>
</dbReference>
<dbReference type="InterPro" id="IPR052275">
    <property type="entry name" value="Mt_Fe-S_assembly_factor"/>
</dbReference>
<dbReference type="OMA" id="DMMKEWH"/>
<proteinExistence type="inferred from homology"/>
<keyword evidence="5" id="KW-1185">Reference proteome</keyword>
<gene>
    <name evidence="4" type="ORF">GLAREA_06006</name>
</gene>
<evidence type="ECO:0000256" key="1">
    <source>
        <dbReference type="ARBA" id="ARBA00005578"/>
    </source>
</evidence>
<dbReference type="SUPFAM" id="SSF82657">
    <property type="entry name" value="BolA-like"/>
    <property type="match status" value="1"/>
</dbReference>